<proteinExistence type="predicted"/>
<dbReference type="Proteomes" id="UP000800035">
    <property type="component" value="Unassembled WGS sequence"/>
</dbReference>
<dbReference type="PANTHER" id="PTHR46498:SF1">
    <property type="entry name" value="GTP-BINDING PROTEIN 8"/>
    <property type="match status" value="1"/>
</dbReference>
<dbReference type="PANTHER" id="PTHR46498">
    <property type="entry name" value="GTP-BINDING PROTEIN 8"/>
    <property type="match status" value="1"/>
</dbReference>
<dbReference type="Gene3D" id="3.40.50.300">
    <property type="entry name" value="P-loop containing nucleotide triphosphate hydrolases"/>
    <property type="match status" value="1"/>
</dbReference>
<dbReference type="PRINTS" id="PR00326">
    <property type="entry name" value="GTP1OBG"/>
</dbReference>
<evidence type="ECO:0000313" key="6">
    <source>
        <dbReference type="EMBL" id="KAF1957078.1"/>
    </source>
</evidence>
<evidence type="ECO:0000256" key="4">
    <source>
        <dbReference type="ARBA" id="ARBA00023134"/>
    </source>
</evidence>
<dbReference type="CDD" id="cd01876">
    <property type="entry name" value="YihA_EngB"/>
    <property type="match status" value="1"/>
</dbReference>
<organism evidence="6 7">
    <name type="scientific">Byssothecium circinans</name>
    <dbReference type="NCBI Taxonomy" id="147558"/>
    <lineage>
        <taxon>Eukaryota</taxon>
        <taxon>Fungi</taxon>
        <taxon>Dikarya</taxon>
        <taxon>Ascomycota</taxon>
        <taxon>Pezizomycotina</taxon>
        <taxon>Dothideomycetes</taxon>
        <taxon>Pleosporomycetidae</taxon>
        <taxon>Pleosporales</taxon>
        <taxon>Massarineae</taxon>
        <taxon>Massarinaceae</taxon>
        <taxon>Byssothecium</taxon>
    </lineage>
</organism>
<dbReference type="SUPFAM" id="SSF52540">
    <property type="entry name" value="P-loop containing nucleoside triphosphate hydrolases"/>
    <property type="match status" value="1"/>
</dbReference>
<dbReference type="GO" id="GO:0046872">
    <property type="term" value="F:metal ion binding"/>
    <property type="evidence" value="ECO:0007669"/>
    <property type="project" value="UniProtKB-KW"/>
</dbReference>
<dbReference type="InterPro" id="IPR027417">
    <property type="entry name" value="P-loop_NTPase"/>
</dbReference>
<dbReference type="InterPro" id="IPR006073">
    <property type="entry name" value="GTP-bd"/>
</dbReference>
<keyword evidence="2" id="KW-0547">Nucleotide-binding</keyword>
<evidence type="ECO:0000256" key="2">
    <source>
        <dbReference type="ARBA" id="ARBA00022741"/>
    </source>
</evidence>
<dbReference type="GO" id="GO:0005739">
    <property type="term" value="C:mitochondrion"/>
    <property type="evidence" value="ECO:0007669"/>
    <property type="project" value="TreeGrafter"/>
</dbReference>
<dbReference type="OrthoDB" id="391988at2759"/>
<keyword evidence="1" id="KW-0479">Metal-binding</keyword>
<dbReference type="InterPro" id="IPR030393">
    <property type="entry name" value="G_ENGB_dom"/>
</dbReference>
<dbReference type="EMBL" id="ML976990">
    <property type="protein sequence ID" value="KAF1957078.1"/>
    <property type="molecule type" value="Genomic_DNA"/>
</dbReference>
<keyword evidence="3" id="KW-0460">Magnesium</keyword>
<evidence type="ECO:0000256" key="1">
    <source>
        <dbReference type="ARBA" id="ARBA00022723"/>
    </source>
</evidence>
<evidence type="ECO:0000259" key="5">
    <source>
        <dbReference type="PROSITE" id="PS51706"/>
    </source>
</evidence>
<feature type="domain" description="EngB-type G" evidence="5">
    <location>
        <begin position="45"/>
        <end position="227"/>
    </location>
</feature>
<dbReference type="PROSITE" id="PS51706">
    <property type="entry name" value="G_ENGB"/>
    <property type="match status" value="1"/>
</dbReference>
<keyword evidence="4" id="KW-0342">GTP-binding</keyword>
<gene>
    <name evidence="6" type="ORF">CC80DRAFT_390332</name>
</gene>
<dbReference type="InterPro" id="IPR052279">
    <property type="entry name" value="EngB_GTPase"/>
</dbReference>
<accession>A0A6A5TXC1</accession>
<dbReference type="GO" id="GO:0005525">
    <property type="term" value="F:GTP binding"/>
    <property type="evidence" value="ECO:0007669"/>
    <property type="project" value="UniProtKB-KW"/>
</dbReference>
<name>A0A6A5TXC1_9PLEO</name>
<reference evidence="6" key="1">
    <citation type="journal article" date="2020" name="Stud. Mycol.">
        <title>101 Dothideomycetes genomes: a test case for predicting lifestyles and emergence of pathogens.</title>
        <authorList>
            <person name="Haridas S."/>
            <person name="Albert R."/>
            <person name="Binder M."/>
            <person name="Bloem J."/>
            <person name="Labutti K."/>
            <person name="Salamov A."/>
            <person name="Andreopoulos B."/>
            <person name="Baker S."/>
            <person name="Barry K."/>
            <person name="Bills G."/>
            <person name="Bluhm B."/>
            <person name="Cannon C."/>
            <person name="Castanera R."/>
            <person name="Culley D."/>
            <person name="Daum C."/>
            <person name="Ezra D."/>
            <person name="Gonzalez J."/>
            <person name="Henrissat B."/>
            <person name="Kuo A."/>
            <person name="Liang C."/>
            <person name="Lipzen A."/>
            <person name="Lutzoni F."/>
            <person name="Magnuson J."/>
            <person name="Mondo S."/>
            <person name="Nolan M."/>
            <person name="Ohm R."/>
            <person name="Pangilinan J."/>
            <person name="Park H.-J."/>
            <person name="Ramirez L."/>
            <person name="Alfaro M."/>
            <person name="Sun H."/>
            <person name="Tritt A."/>
            <person name="Yoshinaga Y."/>
            <person name="Zwiers L.-H."/>
            <person name="Turgeon B."/>
            <person name="Goodwin S."/>
            <person name="Spatafora J."/>
            <person name="Crous P."/>
            <person name="Grigoriev I."/>
        </authorList>
    </citation>
    <scope>NUCLEOTIDE SEQUENCE</scope>
    <source>
        <strain evidence="6">CBS 675.92</strain>
    </source>
</reference>
<keyword evidence="7" id="KW-1185">Reference proteome</keyword>
<evidence type="ECO:0000256" key="3">
    <source>
        <dbReference type="ARBA" id="ARBA00022842"/>
    </source>
</evidence>
<evidence type="ECO:0000313" key="7">
    <source>
        <dbReference type="Proteomes" id="UP000800035"/>
    </source>
</evidence>
<protein>
    <submittedName>
        <fullName evidence="6">GTP-binding protein engB</fullName>
    </submittedName>
</protein>
<feature type="non-terminal residue" evidence="6">
    <location>
        <position position="269"/>
    </location>
</feature>
<dbReference type="AlphaFoldDB" id="A0A6A5TXC1"/>
<feature type="non-terminal residue" evidence="6">
    <location>
        <position position="1"/>
    </location>
</feature>
<dbReference type="Pfam" id="PF01926">
    <property type="entry name" value="MMR_HSR1"/>
    <property type="match status" value="1"/>
</dbReference>
<sequence>QDYNWYWETLPPSWPQKTQASAFFANACPELLKSVAQFRFFPDSDVPEIAFVGRSNVGKSSLLNALTGSTNLLARTSSTRGFTKTMNIYAIAPKSRISLTTATPSSHEKITGHGGLAIVDMPGYGEGSLTEWGVEIMKYLQNRKQLRRVFVLIDAEHGVKSKDQTLLASLRLGGIPHQVVLSKLDKIYLPPARTMRTHDGTLLTKAKARAKGSVNSLRLTMARIREQIQPPSGAGALGELLGCSASIVVDGRFLGIDAVRFAVLQAAGL</sequence>